<dbReference type="Gene3D" id="1.20.150.30">
    <property type="entry name" value="Zincin-like metallopeptidase, N-terminal domain"/>
    <property type="match status" value="1"/>
</dbReference>
<dbReference type="RefSeq" id="WP_075414795.1">
    <property type="nucleotide sequence ID" value="NZ_MSKW01000014.1"/>
</dbReference>
<gene>
    <name evidence="2" type="ORF">BKH15_07300</name>
</gene>
<dbReference type="Proteomes" id="UP000186769">
    <property type="component" value="Unassembled WGS sequence"/>
</dbReference>
<dbReference type="PANTHER" id="PTHR39420:SF1">
    <property type="entry name" value="HYDROLASE"/>
    <property type="match status" value="1"/>
</dbReference>
<protein>
    <submittedName>
        <fullName evidence="2">Hydrolase</fullName>
    </submittedName>
</protein>
<proteinExistence type="predicted"/>
<comment type="caution">
    <text evidence="2">The sequence shown here is derived from an EMBL/GenBank/DDBJ whole genome shotgun (WGS) entry which is preliminary data.</text>
</comment>
<feature type="region of interest" description="Disordered" evidence="1">
    <location>
        <begin position="250"/>
        <end position="271"/>
    </location>
</feature>
<dbReference type="InterPro" id="IPR022454">
    <property type="entry name" value="CHP03883_F420-assoc"/>
</dbReference>
<name>A0A1Q8X8P0_9ACTO</name>
<dbReference type="InterPro" id="IPR042271">
    <property type="entry name" value="Zinicin_2_N"/>
</dbReference>
<dbReference type="NCBIfam" id="TIGR03624">
    <property type="entry name" value="putative hydrolase"/>
    <property type="match status" value="1"/>
</dbReference>
<dbReference type="Pfam" id="PF10103">
    <property type="entry name" value="Zincin_2"/>
    <property type="match status" value="1"/>
</dbReference>
<feature type="region of interest" description="Disordered" evidence="1">
    <location>
        <begin position="130"/>
        <end position="159"/>
    </location>
</feature>
<dbReference type="InterPro" id="IPR018766">
    <property type="entry name" value="Zinicin_2"/>
</dbReference>
<organism evidence="2 3">
    <name type="scientific">Actinomyces oris</name>
    <dbReference type="NCBI Taxonomy" id="544580"/>
    <lineage>
        <taxon>Bacteria</taxon>
        <taxon>Bacillati</taxon>
        <taxon>Actinomycetota</taxon>
        <taxon>Actinomycetes</taxon>
        <taxon>Actinomycetales</taxon>
        <taxon>Actinomycetaceae</taxon>
        <taxon>Actinomyces</taxon>
    </lineage>
</organism>
<evidence type="ECO:0000313" key="3">
    <source>
        <dbReference type="Proteomes" id="UP000186769"/>
    </source>
</evidence>
<dbReference type="NCBIfam" id="TIGR03883">
    <property type="entry name" value="DUF2342_F420"/>
    <property type="match status" value="1"/>
</dbReference>
<sequence>MTTQGTAAGLVDWRTVERLTALIPAGPSASRSARASSVAVLRRSAQEAPAWVARITGLNRAAQQVAETTRVSVVDRAGLVRASTRALRGLMEQVPAPPASEAIQLVGAAEVAGAMSLLATRLLGQVVPAAPSGTSGHGDGSAGPAHPSGEGDGEGDDVVTSATAPAREVTTGAGWDGAASPHLLLVAPNVLAVRRQMDLDMLDLPAWVCLHEMTHAVQLAAAPWLGPYLSDSMRMVIGAVVEAAYGGADGAGSAGGGSRQERGSRPRRGRAVRLAARAGRGRVLEGLMNVTDRAEVASLAAALTFLEGHAEVVLDDVHPNRMPSVHRLRAVLSRSRAADGGIGPGPGLGSLLLHRLMGLEAKEAQYADGAAFVRSVVTRIGHEGLNAVWADPELLPTPAELARPDVWVRRVS</sequence>
<reference evidence="2 3" key="1">
    <citation type="submission" date="2016-12" db="EMBL/GenBank/DDBJ databases">
        <title>Genomic comparison of strains in the 'Actinomyces naeslundii' group.</title>
        <authorList>
            <person name="Mughal S.R."/>
            <person name="Do T."/>
            <person name="Gilbert S.C."/>
            <person name="Witherden E.A."/>
            <person name="Didelot X."/>
            <person name="Beighton D."/>
        </authorList>
    </citation>
    <scope>NUCLEOTIDE SEQUENCE [LARGE SCALE GENOMIC DNA]</scope>
    <source>
        <strain evidence="2 3">G53E</strain>
    </source>
</reference>
<dbReference type="GO" id="GO:0016787">
    <property type="term" value="F:hydrolase activity"/>
    <property type="evidence" value="ECO:0007669"/>
    <property type="project" value="UniProtKB-KW"/>
</dbReference>
<dbReference type="SUPFAM" id="SSF55486">
    <property type="entry name" value="Metalloproteases ('zincins'), catalytic domain"/>
    <property type="match status" value="2"/>
</dbReference>
<keyword evidence="2" id="KW-0378">Hydrolase</keyword>
<evidence type="ECO:0000313" key="2">
    <source>
        <dbReference type="EMBL" id="OLO76694.1"/>
    </source>
</evidence>
<dbReference type="PANTHER" id="PTHR39420">
    <property type="match status" value="1"/>
</dbReference>
<dbReference type="AlphaFoldDB" id="A0A1Q8X8P0"/>
<evidence type="ECO:0000256" key="1">
    <source>
        <dbReference type="SAM" id="MobiDB-lite"/>
    </source>
</evidence>
<accession>A0A1Q8X8P0</accession>
<dbReference type="EMBL" id="MSKW01000014">
    <property type="protein sequence ID" value="OLO76694.1"/>
    <property type="molecule type" value="Genomic_DNA"/>
</dbReference>